<feature type="domain" description="LysM" evidence="1">
    <location>
        <begin position="209"/>
        <end position="252"/>
    </location>
</feature>
<keyword evidence="3" id="KW-1185">Reference proteome</keyword>
<dbReference type="Pfam" id="PF01476">
    <property type="entry name" value="LysM"/>
    <property type="match status" value="4"/>
</dbReference>
<proteinExistence type="predicted"/>
<dbReference type="AlphaFoldDB" id="A0A161X8H2"/>
<evidence type="ECO:0000313" key="3">
    <source>
        <dbReference type="Proteomes" id="UP000076603"/>
    </source>
</evidence>
<dbReference type="Gene3D" id="3.10.350.10">
    <property type="entry name" value="LysM domain"/>
    <property type="match status" value="4"/>
</dbReference>
<dbReference type="EC" id="3.4.19.11" evidence="2"/>
<protein>
    <submittedName>
        <fullName evidence="2">D-gamma-glutamyl-meso-diaminopimelic acid endopeptidase CwlS</fullName>
        <ecNumber evidence="2">3.4.19.11</ecNumber>
    </submittedName>
</protein>
<dbReference type="InterPro" id="IPR018392">
    <property type="entry name" value="LysM"/>
</dbReference>
<dbReference type="SUPFAM" id="SSF54106">
    <property type="entry name" value="LysM domain"/>
    <property type="match status" value="4"/>
</dbReference>
<comment type="caution">
    <text evidence="2">The sequence shown here is derived from an EMBL/GenBank/DDBJ whole genome shotgun (WGS) entry which is preliminary data.</text>
</comment>
<dbReference type="InterPro" id="IPR036779">
    <property type="entry name" value="LysM_dom_sf"/>
</dbReference>
<dbReference type="PANTHER" id="PTHR33734:SF22">
    <property type="entry name" value="MEMBRANE-BOUND LYTIC MUREIN TRANSGLYCOSYLASE D"/>
    <property type="match status" value="1"/>
</dbReference>
<gene>
    <name evidence="2" type="primary">cwlS</name>
    <name evidence="2" type="ORF">CLMAG_42470</name>
</gene>
<name>A0A161X8H2_9CLOT</name>
<feature type="domain" description="LysM" evidence="1">
    <location>
        <begin position="31"/>
        <end position="74"/>
    </location>
</feature>
<evidence type="ECO:0000259" key="1">
    <source>
        <dbReference type="PROSITE" id="PS51782"/>
    </source>
</evidence>
<dbReference type="PANTHER" id="PTHR33734">
    <property type="entry name" value="LYSM DOMAIN-CONTAINING GPI-ANCHORED PROTEIN 2"/>
    <property type="match status" value="1"/>
</dbReference>
<dbReference type="Proteomes" id="UP000076603">
    <property type="component" value="Unassembled WGS sequence"/>
</dbReference>
<dbReference type="CDD" id="cd00118">
    <property type="entry name" value="LysM"/>
    <property type="match status" value="4"/>
</dbReference>
<dbReference type="GO" id="GO:0016787">
    <property type="term" value="F:hydrolase activity"/>
    <property type="evidence" value="ECO:0007669"/>
    <property type="project" value="UniProtKB-KW"/>
</dbReference>
<dbReference type="PATRIC" id="fig|1121326.3.peg.4307"/>
<feature type="domain" description="LysM" evidence="1">
    <location>
        <begin position="76"/>
        <end position="119"/>
    </location>
</feature>
<dbReference type="GO" id="GO:0008932">
    <property type="term" value="F:lytic endotransglycosylase activity"/>
    <property type="evidence" value="ECO:0007669"/>
    <property type="project" value="TreeGrafter"/>
</dbReference>
<organism evidence="2 3">
    <name type="scientific">Clostridium magnum DSM 2767</name>
    <dbReference type="NCBI Taxonomy" id="1121326"/>
    <lineage>
        <taxon>Bacteria</taxon>
        <taxon>Bacillati</taxon>
        <taxon>Bacillota</taxon>
        <taxon>Clostridia</taxon>
        <taxon>Eubacteriales</taxon>
        <taxon>Clostridiaceae</taxon>
        <taxon>Clostridium</taxon>
    </lineage>
</organism>
<reference evidence="2 3" key="1">
    <citation type="submission" date="2016-04" db="EMBL/GenBank/DDBJ databases">
        <title>Genome sequence of Clostridium magnum DSM 2767.</title>
        <authorList>
            <person name="Poehlein A."/>
            <person name="Uhlig R."/>
            <person name="Fischer R."/>
            <person name="Bahl H."/>
            <person name="Daniel R."/>
        </authorList>
    </citation>
    <scope>NUCLEOTIDE SEQUENCE [LARGE SCALE GENOMIC DNA]</scope>
    <source>
        <strain evidence="2 3">DSM 2767</strain>
    </source>
</reference>
<dbReference type="OrthoDB" id="529831at2"/>
<feature type="domain" description="LysM" evidence="1">
    <location>
        <begin position="144"/>
        <end position="187"/>
    </location>
</feature>
<sequence length="412" mass="45370">MKKKILTLILASVIGTGLFLPYITHAQTLNNTYTVVAGDSLWGISKKYNVTIDNLKKWNGLTSDILKIGQTLKLNLVHTVVAGDTLWIISRQYGTTTDIIMKQNNLTTSTLKIGQELLIEGIIPPASVEAPTPPVEKTQVAQNITHTVVSGDTLWLISRKYNTTVDNIVKLNNLTSTTLKLGQVLLINGTMSQTEVKTPTPAVPVVETVNYKVVVGDNLWTIAKRYNTSVEAIMKSNMLVSDFVVPTQILTIPVNSTQIVKPVGIAMMKARVNNNFGDIYTWENAMRLWTVGTEGTLKDLGTGKTFKVNYMAGSNHSDVEPLTLADTNVMKSIYGYWSWNNTHKRPMVLYFTKGGVNYQMAVSLTAMPHGVETIPDNGFDGHTDLYFYNSLGHANPVLDAKHQANVLKANGQ</sequence>
<dbReference type="RefSeq" id="WP_066626722.1">
    <property type="nucleotide sequence ID" value="NZ_FQXL01000008.1"/>
</dbReference>
<dbReference type="STRING" id="1121326.CLMAG_42470"/>
<dbReference type="EMBL" id="LWAE01000005">
    <property type="protein sequence ID" value="KZL90476.1"/>
    <property type="molecule type" value="Genomic_DNA"/>
</dbReference>
<accession>A0A161X8H2</accession>
<keyword evidence="2" id="KW-0378">Hydrolase</keyword>
<dbReference type="PROSITE" id="PS51782">
    <property type="entry name" value="LYSM"/>
    <property type="match status" value="4"/>
</dbReference>
<evidence type="ECO:0000313" key="2">
    <source>
        <dbReference type="EMBL" id="KZL90476.1"/>
    </source>
</evidence>
<dbReference type="SMART" id="SM00257">
    <property type="entry name" value="LysM"/>
    <property type="match status" value="4"/>
</dbReference>